<reference evidence="2" key="1">
    <citation type="submission" date="2022-03" db="EMBL/GenBank/DDBJ databases">
        <title>Genomic Encyclopedia of Type Strains, Phase III (KMG-III): the genomes of soil and plant-associated and newly described type strains.</title>
        <authorList>
            <person name="Whitman W."/>
        </authorList>
    </citation>
    <scope>NUCLEOTIDE SEQUENCE</scope>
    <source>
        <strain evidence="2">ANL 6-2</strain>
    </source>
</reference>
<protein>
    <recommendedName>
        <fullName evidence="4">Conjugal transfer protein TrbI</fullName>
    </recommendedName>
</protein>
<feature type="region of interest" description="Disordered" evidence="1">
    <location>
        <begin position="262"/>
        <end position="310"/>
    </location>
</feature>
<feature type="region of interest" description="Disordered" evidence="1">
    <location>
        <begin position="123"/>
        <end position="152"/>
    </location>
</feature>
<name>A0AAE3G235_9GAMM</name>
<accession>A0AAE3G235</accession>
<evidence type="ECO:0000256" key="1">
    <source>
        <dbReference type="SAM" id="MobiDB-lite"/>
    </source>
</evidence>
<dbReference type="Proteomes" id="UP001205843">
    <property type="component" value="Unassembled WGS sequence"/>
</dbReference>
<sequence length="492" mass="52258">MMIMSIAISMGAALLGIYLFSGSSSAPEPAGGASVRLAPDERQIARAQPGDEDLFPEGSPARQEIDEIRERRIEEAQRDSSATFIDTIRIRNEALADERRIAQQINEQRRPSTGIDDVRANEQARAAQANPRAPAAVPVQQPHPADRAAPGAAGAAQSYGVVSMVDPMFIRSELERANSRNNALGSAVSRAAGIEDRARPLDASGASSGGGSRPGGSARQSGSSQPGGSGYYDQYSFSAQHGVQVPQDSDMDRFRVNLVDSEGNPIEQFGPGGSRPPATARSGSAQQGGSARSTGEYPSDRAAAAHRAGQQSKLINVGTQVYAYLHNEANSDEPSPLFATVLQEGPLKGAILTSTGPQRVGEKLILQFNTLAIGDQTYSVDALATEVDDWQTRLADGVNRHTFERYFKLGAAAFASGYVRALSGTTTTSGTTGTTTVQERLPDSRDQAAVAVGTIGERLLPKYEAYFDRPPTITVRGRRPIGIVFMSPLELE</sequence>
<feature type="compositionally biased region" description="Low complexity" evidence="1">
    <location>
        <begin position="215"/>
        <end position="224"/>
    </location>
</feature>
<evidence type="ECO:0000313" key="2">
    <source>
        <dbReference type="EMBL" id="MCP1674280.1"/>
    </source>
</evidence>
<comment type="caution">
    <text evidence="2">The sequence shown here is derived from an EMBL/GenBank/DDBJ whole genome shotgun (WGS) entry which is preliminary data.</text>
</comment>
<dbReference type="RefSeq" id="WP_253476168.1">
    <property type="nucleotide sequence ID" value="NZ_JALJXV010000003.1"/>
</dbReference>
<dbReference type="AlphaFoldDB" id="A0AAE3G235"/>
<gene>
    <name evidence="2" type="ORF">J2T57_001382</name>
</gene>
<dbReference type="CDD" id="cd16431">
    <property type="entry name" value="IcmE"/>
    <property type="match status" value="1"/>
</dbReference>
<organism evidence="2 3">
    <name type="scientific">Natronocella acetinitrilica</name>
    <dbReference type="NCBI Taxonomy" id="414046"/>
    <lineage>
        <taxon>Bacteria</taxon>
        <taxon>Pseudomonadati</taxon>
        <taxon>Pseudomonadota</taxon>
        <taxon>Gammaproteobacteria</taxon>
        <taxon>Chromatiales</taxon>
        <taxon>Ectothiorhodospiraceae</taxon>
        <taxon>Natronocella</taxon>
    </lineage>
</organism>
<evidence type="ECO:0008006" key="4">
    <source>
        <dbReference type="Google" id="ProtNLM"/>
    </source>
</evidence>
<dbReference type="EMBL" id="JALJXV010000003">
    <property type="protein sequence ID" value="MCP1674280.1"/>
    <property type="molecule type" value="Genomic_DNA"/>
</dbReference>
<evidence type="ECO:0000313" key="3">
    <source>
        <dbReference type="Proteomes" id="UP001205843"/>
    </source>
</evidence>
<feature type="compositionally biased region" description="Low complexity" evidence="1">
    <location>
        <begin position="278"/>
        <end position="295"/>
    </location>
</feature>
<proteinExistence type="predicted"/>
<keyword evidence="3" id="KW-1185">Reference proteome</keyword>
<feature type="region of interest" description="Disordered" evidence="1">
    <location>
        <begin position="195"/>
        <end position="234"/>
    </location>
</feature>
<dbReference type="InterPro" id="IPR049855">
    <property type="entry name" value="DotG/IcmE-like_C"/>
</dbReference>